<sequence>MLVRGGRAAPHWPAGAASGAVAALLTTQRLKKTSAAAVWSRPAPATAGTARNEKCRQGAGCSSPFRFVVPAELPVCALSRGRFSPGRGGKQRQVVGRGAEPAPRQHHNTSATERCSQAPREAPSSGGTARPRRESLAPSPPRAASLRVIRVR</sequence>
<evidence type="ECO:0000313" key="2">
    <source>
        <dbReference type="EMBL" id="RNF06324.1"/>
    </source>
</evidence>
<accession>A0A3R7RL46</accession>
<dbReference type="GeneID" id="40321211"/>
<organism evidence="2 3">
    <name type="scientific">Trypanosoma conorhini</name>
    <dbReference type="NCBI Taxonomy" id="83891"/>
    <lineage>
        <taxon>Eukaryota</taxon>
        <taxon>Discoba</taxon>
        <taxon>Euglenozoa</taxon>
        <taxon>Kinetoplastea</taxon>
        <taxon>Metakinetoplastina</taxon>
        <taxon>Trypanosomatida</taxon>
        <taxon>Trypanosomatidae</taxon>
        <taxon>Trypanosoma</taxon>
    </lineage>
</organism>
<dbReference type="OrthoDB" id="10355340at2759"/>
<protein>
    <submittedName>
        <fullName evidence="2">Uncharacterized protein</fullName>
    </submittedName>
</protein>
<gene>
    <name evidence="2" type="ORF">Tco025E_07600</name>
</gene>
<proteinExistence type="predicted"/>
<dbReference type="Proteomes" id="UP000284403">
    <property type="component" value="Unassembled WGS sequence"/>
</dbReference>
<reference evidence="2 3" key="1">
    <citation type="journal article" date="2018" name="BMC Genomics">
        <title>Genomic comparison of Trypanosoma conorhini and Trypanosoma rangeli to Trypanosoma cruzi strains of high and low virulence.</title>
        <authorList>
            <person name="Bradwell K.R."/>
            <person name="Koparde V.N."/>
            <person name="Matveyev A.V."/>
            <person name="Serrano M.G."/>
            <person name="Alves J.M."/>
            <person name="Parikh H."/>
            <person name="Huang B."/>
            <person name="Lee V."/>
            <person name="Espinosa-Alvarez O."/>
            <person name="Ortiz P.A."/>
            <person name="Costa-Martins A.G."/>
            <person name="Teixeira M.M."/>
            <person name="Buck G.A."/>
        </authorList>
    </citation>
    <scope>NUCLEOTIDE SEQUENCE [LARGE SCALE GENOMIC DNA]</scope>
    <source>
        <strain evidence="2 3">025E</strain>
    </source>
</reference>
<dbReference type="RefSeq" id="XP_029225435.1">
    <property type="nucleotide sequence ID" value="XM_029374463.1"/>
</dbReference>
<dbReference type="EMBL" id="MKKU01000602">
    <property type="protein sequence ID" value="RNF06324.1"/>
    <property type="molecule type" value="Genomic_DNA"/>
</dbReference>
<feature type="region of interest" description="Disordered" evidence="1">
    <location>
        <begin position="79"/>
        <end position="152"/>
    </location>
</feature>
<keyword evidence="3" id="KW-1185">Reference proteome</keyword>
<evidence type="ECO:0000313" key="3">
    <source>
        <dbReference type="Proteomes" id="UP000284403"/>
    </source>
</evidence>
<comment type="caution">
    <text evidence="2">The sequence shown here is derived from an EMBL/GenBank/DDBJ whole genome shotgun (WGS) entry which is preliminary data.</text>
</comment>
<name>A0A3R7RL46_9TRYP</name>
<evidence type="ECO:0000256" key="1">
    <source>
        <dbReference type="SAM" id="MobiDB-lite"/>
    </source>
</evidence>
<dbReference type="AlphaFoldDB" id="A0A3R7RL46"/>